<reference evidence="3" key="1">
    <citation type="submission" date="2019-08" db="EMBL/GenBank/DDBJ databases">
        <authorList>
            <person name="Kucharzyk K."/>
            <person name="Murdoch R.W."/>
            <person name="Higgins S."/>
            <person name="Loffler F."/>
        </authorList>
    </citation>
    <scope>NUCLEOTIDE SEQUENCE</scope>
</reference>
<organism evidence="3">
    <name type="scientific">bioreactor metagenome</name>
    <dbReference type="NCBI Taxonomy" id="1076179"/>
    <lineage>
        <taxon>unclassified sequences</taxon>
        <taxon>metagenomes</taxon>
        <taxon>ecological metagenomes</taxon>
    </lineage>
</organism>
<keyword evidence="2" id="KW-0378">Hydrolase</keyword>
<protein>
    <submittedName>
        <fullName evidence="3">Uncharacterized protein</fullName>
    </submittedName>
</protein>
<dbReference type="AlphaFoldDB" id="A0A645FIW7"/>
<gene>
    <name evidence="3" type="ORF">SDC9_161668</name>
</gene>
<dbReference type="PANTHER" id="PTHR23422:SF11">
    <property type="entry name" value="DIPEPTIDYL PEPTIDASE 3"/>
    <property type="match status" value="1"/>
</dbReference>
<dbReference type="InterPro" id="IPR039461">
    <property type="entry name" value="Peptidase_M49"/>
</dbReference>
<comment type="caution">
    <text evidence="3">The sequence shown here is derived from an EMBL/GenBank/DDBJ whole genome shotgun (WGS) entry which is preliminary data.</text>
</comment>
<evidence type="ECO:0000256" key="2">
    <source>
        <dbReference type="ARBA" id="ARBA00022801"/>
    </source>
</evidence>
<name>A0A645FIW7_9ZZZZ</name>
<sequence length="183" mass="21105">MVELELLPDAEAYKAEYYKYIMNGAMTQLTRIQPGKDIEQAHMRNRALISNWVIENGKNENVVEIKQQDGKTFVVVNDYAKLRDLFGKLLSEVQRIKSEGDFEAGKKLVESYGVKVNQALHKEILERYARLDLAPYKGFVNPVYKLVTDESGKVSDVTISYDENYVDQQLRYSKQYSVLPLKN</sequence>
<dbReference type="Pfam" id="PF03571">
    <property type="entry name" value="Peptidase_M49"/>
    <property type="match status" value="1"/>
</dbReference>
<evidence type="ECO:0000256" key="1">
    <source>
        <dbReference type="ARBA" id="ARBA00022723"/>
    </source>
</evidence>
<dbReference type="EMBL" id="VSSQ01060950">
    <property type="protein sequence ID" value="MPN14341.1"/>
    <property type="molecule type" value="Genomic_DNA"/>
</dbReference>
<dbReference type="GO" id="GO:0016787">
    <property type="term" value="F:hydrolase activity"/>
    <property type="evidence" value="ECO:0007669"/>
    <property type="project" value="UniProtKB-KW"/>
</dbReference>
<dbReference type="PANTHER" id="PTHR23422">
    <property type="entry name" value="DIPEPTIDYL PEPTIDASE III-RELATED"/>
    <property type="match status" value="1"/>
</dbReference>
<proteinExistence type="predicted"/>
<evidence type="ECO:0000313" key="3">
    <source>
        <dbReference type="EMBL" id="MPN14341.1"/>
    </source>
</evidence>
<keyword evidence="1" id="KW-0479">Metal-binding</keyword>
<dbReference type="GO" id="GO:0046872">
    <property type="term" value="F:metal ion binding"/>
    <property type="evidence" value="ECO:0007669"/>
    <property type="project" value="UniProtKB-KW"/>
</dbReference>
<accession>A0A645FIW7</accession>